<gene>
    <name evidence="4" type="ORF">DEACI_1603</name>
    <name evidence="5" type="ORF">DEACI_3376</name>
</gene>
<sequence length="157" mass="17434">MLDAILKRHSVREFRRDSLSPEVLTELIEAMRLAPSANNIQPWKFIIVTGTNRAKVAGACVQEFVAEAPALVIALSEESRDDYNLAFAVSHLLLEAAARGFGTCVVRSFAEDQVKEVLDIPTNYHVFAVIPVGYARENMDSSHDRKGLASILSWETF</sequence>
<feature type="domain" description="Putative nitroreductase TM1586" evidence="3">
    <location>
        <begin position="2"/>
        <end position="154"/>
    </location>
</feature>
<evidence type="ECO:0000256" key="2">
    <source>
        <dbReference type="ARBA" id="ARBA00023002"/>
    </source>
</evidence>
<dbReference type="EMBL" id="LR746496">
    <property type="protein sequence ID" value="CAA7600950.1"/>
    <property type="molecule type" value="Genomic_DNA"/>
</dbReference>
<evidence type="ECO:0000313" key="6">
    <source>
        <dbReference type="Proteomes" id="UP001071230"/>
    </source>
</evidence>
<reference evidence="4" key="2">
    <citation type="submission" date="2020-01" db="EMBL/GenBank/DDBJ databases">
        <authorList>
            <person name="Hornung B."/>
        </authorList>
    </citation>
    <scope>NUCLEOTIDE SEQUENCE</scope>
    <source>
        <strain evidence="4">PacBioINE</strain>
    </source>
</reference>
<dbReference type="GO" id="GO:0016491">
    <property type="term" value="F:oxidoreductase activity"/>
    <property type="evidence" value="ECO:0007669"/>
    <property type="project" value="UniProtKB-KW"/>
</dbReference>
<dbReference type="EC" id="1.-.-.-" evidence="4"/>
<keyword evidence="2 4" id="KW-0560">Oxidoreductase</keyword>
<organism evidence="4">
    <name type="scientific">Acididesulfobacillus acetoxydans</name>
    <dbReference type="NCBI Taxonomy" id="1561005"/>
    <lineage>
        <taxon>Bacteria</taxon>
        <taxon>Bacillati</taxon>
        <taxon>Bacillota</taxon>
        <taxon>Clostridia</taxon>
        <taxon>Eubacteriales</taxon>
        <taxon>Peptococcaceae</taxon>
        <taxon>Acididesulfobacillus</taxon>
    </lineage>
</organism>
<keyword evidence="6" id="KW-1185">Reference proteome</keyword>
<name>A0A8S0X4P0_9FIRM</name>
<evidence type="ECO:0000256" key="1">
    <source>
        <dbReference type="ARBA" id="ARBA00007118"/>
    </source>
</evidence>
<dbReference type="SUPFAM" id="SSF55469">
    <property type="entry name" value="FMN-dependent nitroreductase-like"/>
    <property type="match status" value="1"/>
</dbReference>
<dbReference type="Pfam" id="PF14512">
    <property type="entry name" value="TM1586_NiRdase"/>
    <property type="match status" value="1"/>
</dbReference>
<dbReference type="PANTHER" id="PTHR43673">
    <property type="entry name" value="NAD(P)H NITROREDUCTASE YDGI-RELATED"/>
    <property type="match status" value="1"/>
</dbReference>
<protein>
    <submittedName>
        <fullName evidence="4">Nitroreductase family</fullName>
        <ecNumber evidence="4">1.-.-.-</ecNumber>
    </submittedName>
</protein>
<dbReference type="Gene3D" id="3.40.109.10">
    <property type="entry name" value="NADH Oxidase"/>
    <property type="match status" value="1"/>
</dbReference>
<proteinExistence type="inferred from homology"/>
<accession>A0A8S0X4P0</accession>
<dbReference type="EMBL" id="CDGJ01000104">
    <property type="protein sequence ID" value="CEJ08894.1"/>
    <property type="molecule type" value="Genomic_DNA"/>
</dbReference>
<evidence type="ECO:0000313" key="5">
    <source>
        <dbReference type="EMBL" id="CEJ08894.1"/>
    </source>
</evidence>
<dbReference type="KEGG" id="aacx:DEACI_1603"/>
<dbReference type="Proteomes" id="UP000836597">
    <property type="component" value="Chromosome"/>
</dbReference>
<evidence type="ECO:0000259" key="3">
    <source>
        <dbReference type="Pfam" id="PF14512"/>
    </source>
</evidence>
<comment type="similarity">
    <text evidence="1">Belongs to the nitroreductase family.</text>
</comment>
<dbReference type="AlphaFoldDB" id="A0A8S0X4P0"/>
<dbReference type="RefSeq" id="WP_240984534.1">
    <property type="nucleotide sequence ID" value="NZ_CDGJ01000104.1"/>
</dbReference>
<evidence type="ECO:0000313" key="4">
    <source>
        <dbReference type="EMBL" id="CAA7600950.1"/>
    </source>
</evidence>
<reference evidence="5" key="1">
    <citation type="submission" date="2014-11" db="EMBL/GenBank/DDBJ databases">
        <authorList>
            <person name="Hornung B.V."/>
        </authorList>
    </citation>
    <scope>NUCLEOTIDE SEQUENCE</scope>
    <source>
        <strain evidence="5">INE</strain>
    </source>
</reference>
<dbReference type="InterPro" id="IPR029478">
    <property type="entry name" value="TM1586_NiRdase"/>
</dbReference>
<dbReference type="Proteomes" id="UP001071230">
    <property type="component" value="Unassembled WGS sequence"/>
</dbReference>
<dbReference type="InterPro" id="IPR000415">
    <property type="entry name" value="Nitroreductase-like"/>
</dbReference>
<dbReference type="PANTHER" id="PTHR43673:SF10">
    <property type="entry name" value="NADH DEHYDROGENASE_NAD(P)H NITROREDUCTASE XCC3605-RELATED"/>
    <property type="match status" value="1"/>
</dbReference>